<keyword evidence="2" id="KW-1185">Reference proteome</keyword>
<protein>
    <submittedName>
        <fullName evidence="1">Uncharacterized protein</fullName>
    </submittedName>
</protein>
<accession>A0A7X5LJ61</accession>
<dbReference type="RefSeq" id="WP_163083936.1">
    <property type="nucleotide sequence ID" value="NZ_JAAAWN010000004.1"/>
</dbReference>
<sequence length="84" mass="9409">MRLVGKNTLHKAILADDSVGNWLRSWLSELSDANWKHPTDVCEQFPNATEFDQGHFIFPIKDSSKKVSLQIAFPQGIAVITGLK</sequence>
<dbReference type="GO" id="GO:0004519">
    <property type="term" value="F:endonuclease activity"/>
    <property type="evidence" value="ECO:0007669"/>
    <property type="project" value="InterPro"/>
</dbReference>
<dbReference type="Pfam" id="PF09907">
    <property type="entry name" value="HigB_toxin"/>
    <property type="match status" value="1"/>
</dbReference>
<comment type="caution">
    <text evidence="1">The sequence shown here is derived from an EMBL/GenBank/DDBJ whole genome shotgun (WGS) entry which is preliminary data.</text>
</comment>
<evidence type="ECO:0000313" key="2">
    <source>
        <dbReference type="Proteomes" id="UP000470213"/>
    </source>
</evidence>
<proteinExistence type="predicted"/>
<dbReference type="InterPro" id="IPR018669">
    <property type="entry name" value="Toxin_HigB"/>
</dbReference>
<name>A0A7X5LJ61_9ALTE</name>
<dbReference type="GO" id="GO:0110001">
    <property type="term" value="C:toxin-antitoxin complex"/>
    <property type="evidence" value="ECO:0007669"/>
    <property type="project" value="InterPro"/>
</dbReference>
<dbReference type="AlphaFoldDB" id="A0A7X5LJ61"/>
<dbReference type="GO" id="GO:0003723">
    <property type="term" value="F:RNA binding"/>
    <property type="evidence" value="ECO:0007669"/>
    <property type="project" value="InterPro"/>
</dbReference>
<reference evidence="1 2" key="1">
    <citation type="submission" date="2020-01" db="EMBL/GenBank/DDBJ databases">
        <authorList>
            <person name="Chen J."/>
            <person name="Zhu S."/>
            <person name="Yang J."/>
        </authorList>
    </citation>
    <scope>NUCLEOTIDE SEQUENCE [LARGE SCALE GENOMIC DNA]</scope>
    <source>
        <strain evidence="1 2">345S023</strain>
    </source>
</reference>
<dbReference type="Proteomes" id="UP000470213">
    <property type="component" value="Unassembled WGS sequence"/>
</dbReference>
<dbReference type="EMBL" id="JAAAWN010000004">
    <property type="protein sequence ID" value="NDV90336.1"/>
    <property type="molecule type" value="Genomic_DNA"/>
</dbReference>
<gene>
    <name evidence="1" type="ORF">GTH32_03890</name>
</gene>
<organism evidence="1 2">
    <name type="scientific">Alteromonas profundi</name>
    <dbReference type="NCBI Taxonomy" id="2696062"/>
    <lineage>
        <taxon>Bacteria</taxon>
        <taxon>Pseudomonadati</taxon>
        <taxon>Pseudomonadota</taxon>
        <taxon>Gammaproteobacteria</taxon>
        <taxon>Alteromonadales</taxon>
        <taxon>Alteromonadaceae</taxon>
        <taxon>Alteromonas/Salinimonas group</taxon>
        <taxon>Alteromonas</taxon>
    </lineage>
</organism>
<evidence type="ECO:0000313" key="1">
    <source>
        <dbReference type="EMBL" id="NDV90336.1"/>
    </source>
</evidence>